<sequence length="109" mass="11466">MSEQSSGGLGGDELGRMLHAVQDWATRTFPPAGEHESTCQWCPLCQLMAVLRGERPDVNERVAEAGSAVVSALRNLLDATGAGGHASEPEDKPRVQRIDLGGEPAGDEG</sequence>
<organism evidence="2 3">
    <name type="scientific">Jatrophihabitans cynanchi</name>
    <dbReference type="NCBI Taxonomy" id="2944128"/>
    <lineage>
        <taxon>Bacteria</taxon>
        <taxon>Bacillati</taxon>
        <taxon>Actinomycetota</taxon>
        <taxon>Actinomycetes</taxon>
        <taxon>Jatrophihabitantales</taxon>
        <taxon>Jatrophihabitantaceae</taxon>
        <taxon>Jatrophihabitans</taxon>
    </lineage>
</organism>
<dbReference type="EMBL" id="CP097463">
    <property type="protein sequence ID" value="WAX58013.1"/>
    <property type="molecule type" value="Genomic_DNA"/>
</dbReference>
<reference evidence="2" key="1">
    <citation type="submission" date="2022-05" db="EMBL/GenBank/DDBJ databases">
        <title>Jatrophihabitans sp. SB3-54 whole genome sequence.</title>
        <authorList>
            <person name="Suh M.K."/>
            <person name="Eom M.K."/>
            <person name="Kim J.S."/>
            <person name="Kim H.S."/>
            <person name="Do H.E."/>
            <person name="Shin Y.K."/>
            <person name="Lee J.-S."/>
        </authorList>
    </citation>
    <scope>NUCLEOTIDE SEQUENCE</scope>
    <source>
        <strain evidence="2">SB3-54</strain>
    </source>
</reference>
<dbReference type="Proteomes" id="UP001164693">
    <property type="component" value="Chromosome"/>
</dbReference>
<evidence type="ECO:0000313" key="3">
    <source>
        <dbReference type="Proteomes" id="UP001164693"/>
    </source>
</evidence>
<accession>A0ABY7JZK2</accession>
<name>A0ABY7JZK2_9ACTN</name>
<protein>
    <submittedName>
        <fullName evidence="2">Uncharacterized protein</fullName>
    </submittedName>
</protein>
<dbReference type="RefSeq" id="WP_269444561.1">
    <property type="nucleotide sequence ID" value="NZ_CP097463.1"/>
</dbReference>
<evidence type="ECO:0000313" key="2">
    <source>
        <dbReference type="EMBL" id="WAX58013.1"/>
    </source>
</evidence>
<feature type="region of interest" description="Disordered" evidence="1">
    <location>
        <begin position="80"/>
        <end position="109"/>
    </location>
</feature>
<keyword evidence="3" id="KW-1185">Reference proteome</keyword>
<proteinExistence type="predicted"/>
<evidence type="ECO:0000256" key="1">
    <source>
        <dbReference type="SAM" id="MobiDB-lite"/>
    </source>
</evidence>
<gene>
    <name evidence="2" type="ORF">M6B22_04400</name>
</gene>
<feature type="compositionally biased region" description="Basic and acidic residues" evidence="1">
    <location>
        <begin position="87"/>
        <end position="97"/>
    </location>
</feature>